<dbReference type="Pfam" id="PF06804">
    <property type="entry name" value="Lipoprotein_18"/>
    <property type="match status" value="1"/>
</dbReference>
<dbReference type="PROSITE" id="PS51257">
    <property type="entry name" value="PROKAR_LIPOPROTEIN"/>
    <property type="match status" value="1"/>
</dbReference>
<dbReference type="OrthoDB" id="5598420at2"/>
<dbReference type="InterPro" id="IPR042268">
    <property type="entry name" value="BamC_C"/>
</dbReference>
<reference evidence="1 2" key="1">
    <citation type="submission" date="2016-10" db="EMBL/GenBank/DDBJ databases">
        <authorList>
            <person name="de Groot N.N."/>
        </authorList>
    </citation>
    <scope>NUCLEOTIDE SEQUENCE [LARGE SCALE GENOMIC DNA]</scope>
    <source>
        <strain evidence="1 2">DSM 19706</strain>
    </source>
</reference>
<evidence type="ECO:0000313" key="1">
    <source>
        <dbReference type="EMBL" id="SET32519.1"/>
    </source>
</evidence>
<dbReference type="STRING" id="349064.SAMN05660429_01543"/>
<evidence type="ECO:0000313" key="2">
    <source>
        <dbReference type="Proteomes" id="UP000199308"/>
    </source>
</evidence>
<dbReference type="RefSeq" id="WP_093328990.1">
    <property type="nucleotide sequence ID" value="NZ_AP027363.1"/>
</dbReference>
<dbReference type="AlphaFoldDB" id="A0A1I0DJ97"/>
<gene>
    <name evidence="1" type="ORF">SAMN05660429_01543</name>
</gene>
<dbReference type="EMBL" id="FOHK01000006">
    <property type="protein sequence ID" value="SET32519.1"/>
    <property type="molecule type" value="Genomic_DNA"/>
</dbReference>
<keyword evidence="2" id="KW-1185">Reference proteome</keyword>
<dbReference type="Gene3D" id="3.30.310.170">
    <property type="entry name" value="Outer membrane protein assembly factor BamC"/>
    <property type="match status" value="1"/>
</dbReference>
<protein>
    <submittedName>
        <fullName evidence="1">Beta-barrel assembly machine subunit BamC</fullName>
    </submittedName>
</protein>
<organism evidence="1 2">
    <name type="scientific">Thalassotalea agarivorans</name>
    <name type="common">Thalassomonas agarivorans</name>
    <dbReference type="NCBI Taxonomy" id="349064"/>
    <lineage>
        <taxon>Bacteria</taxon>
        <taxon>Pseudomonadati</taxon>
        <taxon>Pseudomonadota</taxon>
        <taxon>Gammaproteobacteria</taxon>
        <taxon>Alteromonadales</taxon>
        <taxon>Colwelliaceae</taxon>
        <taxon>Thalassotalea</taxon>
    </lineage>
</organism>
<name>A0A1I0DJ97_THASX</name>
<dbReference type="InterPro" id="IPR010653">
    <property type="entry name" value="NlpB/DapX"/>
</dbReference>
<dbReference type="Proteomes" id="UP000199308">
    <property type="component" value="Unassembled WGS sequence"/>
</dbReference>
<proteinExistence type="predicted"/>
<dbReference type="Gene3D" id="3.30.530.50">
    <property type="match status" value="1"/>
</dbReference>
<accession>A0A1I0DJ97</accession>
<sequence>MNRQLIAMSVLLSLAACSTGGHKQAGGSFDYAEADESQPLIIPEGLKTPKYSEEFYVSNQINQEGPVGKSVDIRAPSLTLPVATSSRVEPKAQQATIWFDQVLDDKNLTDFIKNAIAKQLEKDNVQEQALSSNVIESGWYDIEQISGPWLFESIEVVESMRYKYELAPKPHGRSVALTVSLVDYKSDANQKMDPIDKQRAEVAMLNEIVAQVDYQYRVYKRDQRLLRSSQQLVSLGANPEGEASYIVEMEADSLWLNMPIFFEDYGFSVTDLNETKQIYYVDFVKPDNSFWQTLWGDDVPVIEVEDASYQFVLKDLGDESTSVTIYNSQGEPLPVETLERIYPVMEPALSFRNVF</sequence>